<protein>
    <submittedName>
        <fullName evidence="2">Uncharacterized protein</fullName>
    </submittedName>
</protein>
<feature type="chain" id="PRO_5014152992" evidence="1">
    <location>
        <begin position="20"/>
        <end position="180"/>
    </location>
</feature>
<dbReference type="AlphaFoldDB" id="A0A2I1GC83"/>
<dbReference type="VEuPathDB" id="FungiDB:RhiirA1_458635"/>
<proteinExistence type="predicted"/>
<dbReference type="Proteomes" id="UP000234323">
    <property type="component" value="Unassembled WGS sequence"/>
</dbReference>
<organism evidence="2 3">
    <name type="scientific">Rhizophagus irregularis</name>
    <dbReference type="NCBI Taxonomy" id="588596"/>
    <lineage>
        <taxon>Eukaryota</taxon>
        <taxon>Fungi</taxon>
        <taxon>Fungi incertae sedis</taxon>
        <taxon>Mucoromycota</taxon>
        <taxon>Glomeromycotina</taxon>
        <taxon>Glomeromycetes</taxon>
        <taxon>Glomerales</taxon>
        <taxon>Glomeraceae</taxon>
        <taxon>Rhizophagus</taxon>
    </lineage>
</organism>
<keyword evidence="3" id="KW-1185">Reference proteome</keyword>
<evidence type="ECO:0000313" key="3">
    <source>
        <dbReference type="Proteomes" id="UP000234323"/>
    </source>
</evidence>
<dbReference type="VEuPathDB" id="FungiDB:FUN_006249"/>
<gene>
    <name evidence="2" type="ORF">RhiirA4_418874</name>
</gene>
<accession>A0A2I1GC83</accession>
<evidence type="ECO:0000256" key="1">
    <source>
        <dbReference type="SAM" id="SignalP"/>
    </source>
</evidence>
<dbReference type="VEuPathDB" id="FungiDB:RhiirFUN_013786"/>
<keyword evidence="1" id="KW-0732">Signal</keyword>
<name>A0A2I1GC83_9GLOM</name>
<feature type="signal peptide" evidence="1">
    <location>
        <begin position="1"/>
        <end position="19"/>
    </location>
</feature>
<comment type="caution">
    <text evidence="2">The sequence shown here is derived from an EMBL/GenBank/DDBJ whole genome shotgun (WGS) entry which is preliminary data.</text>
</comment>
<reference evidence="2 3" key="1">
    <citation type="submission" date="2015-10" db="EMBL/GenBank/DDBJ databases">
        <title>Genome analyses suggest a sexual origin of heterokaryosis in a supposedly ancient asexual fungus.</title>
        <authorList>
            <person name="Ropars J."/>
            <person name="Sedzielewska K."/>
            <person name="Noel J."/>
            <person name="Charron P."/>
            <person name="Farinelli L."/>
            <person name="Marton T."/>
            <person name="Kruger M."/>
            <person name="Pelin A."/>
            <person name="Brachmann A."/>
            <person name="Corradi N."/>
        </authorList>
    </citation>
    <scope>NUCLEOTIDE SEQUENCE [LARGE SCALE GENOMIC DNA]</scope>
    <source>
        <strain evidence="2 3">A4</strain>
    </source>
</reference>
<evidence type="ECO:0000313" key="2">
    <source>
        <dbReference type="EMBL" id="PKY44235.1"/>
    </source>
</evidence>
<dbReference type="EMBL" id="LLXI01000308">
    <property type="protein sequence ID" value="PKY44235.1"/>
    <property type="molecule type" value="Genomic_DNA"/>
</dbReference>
<dbReference type="OrthoDB" id="2451578at2759"/>
<sequence length="180" mass="20563">MKCIVFIIVFLNTFSNTFAWGFNHDCTDISILDTKFTSDNKVSVTVHGPQRVSNPGHVPCCLQQGPMIIGNYIFYKGNPEYLIATIWEGRKWVNGYSEDNSVDPNDCNYESQTVCDEVYEGAIDYTRVDNFEPFLFPDPGERVTLVMDVYAHCEFDSSYKGRTFCHQGCAINHTTNYNYP</sequence>